<dbReference type="AlphaFoldDB" id="A0A6V8M1L4"/>
<dbReference type="PROSITE" id="PS51257">
    <property type="entry name" value="PROKAR_LIPOPROTEIN"/>
    <property type="match status" value="1"/>
</dbReference>
<accession>A0A6V8M1L4</accession>
<organism evidence="3 4">
    <name type="scientific">Fundidesulfovibrio magnetotacticus</name>
    <dbReference type="NCBI Taxonomy" id="2730080"/>
    <lineage>
        <taxon>Bacteria</taxon>
        <taxon>Pseudomonadati</taxon>
        <taxon>Thermodesulfobacteriota</taxon>
        <taxon>Desulfovibrionia</taxon>
        <taxon>Desulfovibrionales</taxon>
        <taxon>Desulfovibrionaceae</taxon>
        <taxon>Fundidesulfovibrio</taxon>
    </lineage>
</organism>
<name>A0A6V8M1L4_9BACT</name>
<gene>
    <name evidence="3" type="ORF">NNJEOMEG_03707</name>
</gene>
<reference evidence="3 4" key="1">
    <citation type="submission" date="2020-04" db="EMBL/GenBank/DDBJ databases">
        <authorList>
            <consortium name="Desulfovibrio sp. FSS-1 genome sequencing consortium"/>
            <person name="Shimoshige H."/>
            <person name="Kobayashi H."/>
            <person name="Maekawa T."/>
        </authorList>
    </citation>
    <scope>NUCLEOTIDE SEQUENCE [LARGE SCALE GENOMIC DNA]</scope>
    <source>
        <strain evidence="3 4">SIID29052-01</strain>
    </source>
</reference>
<evidence type="ECO:0000256" key="1">
    <source>
        <dbReference type="SAM" id="SignalP"/>
    </source>
</evidence>
<keyword evidence="1" id="KW-0732">Signal</keyword>
<evidence type="ECO:0000259" key="2">
    <source>
        <dbReference type="Pfam" id="PF17680"/>
    </source>
</evidence>
<dbReference type="EMBL" id="BLTE01000024">
    <property type="protein sequence ID" value="GFK95836.1"/>
    <property type="molecule type" value="Genomic_DNA"/>
</dbReference>
<feature type="signal peptide" evidence="1">
    <location>
        <begin position="1"/>
        <end position="19"/>
    </location>
</feature>
<evidence type="ECO:0000313" key="4">
    <source>
        <dbReference type="Proteomes" id="UP000494245"/>
    </source>
</evidence>
<protein>
    <recommendedName>
        <fullName evidence="2">FlgO domain-containing protein</fullName>
    </recommendedName>
</protein>
<feature type="chain" id="PRO_5028952597" description="FlgO domain-containing protein" evidence="1">
    <location>
        <begin position="20"/>
        <end position="242"/>
    </location>
</feature>
<feature type="domain" description="FlgO" evidence="2">
    <location>
        <begin position="53"/>
        <end position="189"/>
    </location>
</feature>
<keyword evidence="4" id="KW-1185">Reference proteome</keyword>
<evidence type="ECO:0000313" key="3">
    <source>
        <dbReference type="EMBL" id="GFK95836.1"/>
    </source>
</evidence>
<dbReference type="RefSeq" id="WP_173086977.1">
    <property type="nucleotide sequence ID" value="NZ_BLTE01000024.1"/>
</dbReference>
<dbReference type="Pfam" id="PF17680">
    <property type="entry name" value="FlgO"/>
    <property type="match status" value="1"/>
</dbReference>
<dbReference type="InterPro" id="IPR041215">
    <property type="entry name" value="FlgO_dom"/>
</dbReference>
<reference evidence="3 4" key="2">
    <citation type="submission" date="2020-05" db="EMBL/GenBank/DDBJ databases">
        <title>Draft genome sequence of Desulfovibrio sp. strainFSS-1.</title>
        <authorList>
            <person name="Shimoshige H."/>
            <person name="Kobayashi H."/>
            <person name="Maekawa T."/>
        </authorList>
    </citation>
    <scope>NUCLEOTIDE SEQUENCE [LARGE SCALE GENOMIC DNA]</scope>
    <source>
        <strain evidence="3 4">SIID29052-01</strain>
    </source>
</reference>
<comment type="caution">
    <text evidence="3">The sequence shown here is derived from an EMBL/GenBank/DDBJ whole genome shotgun (WGS) entry which is preliminary data.</text>
</comment>
<dbReference type="Proteomes" id="UP000494245">
    <property type="component" value="Unassembled WGS sequence"/>
</dbReference>
<proteinExistence type="predicted"/>
<sequence>MKPYALLTLLALSACAPMANGEMAYLVQGVGESMPWNNKKPDMNEYYPQAAQAMADDLDAQLAARLGFDHTTTRGLQWVIVATPADLNNLTQAAPLARAVAEQTAQALTARGYYVQEVRKTSEVVFDKSQGEFMLTRDARALATRRFQGTLVVTGTYVASPQGVRFNMEAIDARNNDVLAKTSRVIPMSRPVAYLMEQQTPGQSNVRPTVATVPGAADPGPSYQPQGDWRTTRQKFPNFLLP</sequence>